<organism evidence="1 2">
    <name type="scientific">Porphyridium purpureum</name>
    <name type="common">Red alga</name>
    <name type="synonym">Porphyridium cruentum</name>
    <dbReference type="NCBI Taxonomy" id="35688"/>
    <lineage>
        <taxon>Eukaryota</taxon>
        <taxon>Rhodophyta</taxon>
        <taxon>Bangiophyceae</taxon>
        <taxon>Porphyridiales</taxon>
        <taxon>Porphyridiaceae</taxon>
        <taxon>Porphyridium</taxon>
    </lineage>
</organism>
<reference evidence="2" key="1">
    <citation type="journal article" date="2019" name="Nat. Commun.">
        <title>Expansion of phycobilisome linker gene families in mesophilic red algae.</title>
        <authorList>
            <person name="Lee J."/>
            <person name="Kim D."/>
            <person name="Bhattacharya D."/>
            <person name="Yoon H.S."/>
        </authorList>
    </citation>
    <scope>NUCLEOTIDE SEQUENCE [LARGE SCALE GENOMIC DNA]</scope>
    <source>
        <strain evidence="2">CCMP 1328</strain>
    </source>
</reference>
<accession>A0A5J4YWZ1</accession>
<dbReference type="GO" id="GO:0016020">
    <property type="term" value="C:membrane"/>
    <property type="evidence" value="ECO:0007669"/>
    <property type="project" value="InterPro"/>
</dbReference>
<proteinExistence type="predicted"/>
<dbReference type="InterPro" id="IPR003425">
    <property type="entry name" value="CCB3/YggT"/>
</dbReference>
<dbReference type="OrthoDB" id="2066at2759"/>
<evidence type="ECO:0000313" key="2">
    <source>
        <dbReference type="Proteomes" id="UP000324585"/>
    </source>
</evidence>
<dbReference type="Pfam" id="PF02325">
    <property type="entry name" value="CCB3_YggT"/>
    <property type="match status" value="1"/>
</dbReference>
<dbReference type="EMBL" id="VRMN01000003">
    <property type="protein sequence ID" value="KAA8495224.1"/>
    <property type="molecule type" value="Genomic_DNA"/>
</dbReference>
<name>A0A5J4YWZ1_PORPP</name>
<sequence>MKGMITMSAADKRRVHSCASALIPGNSTGEMVVVGGLANFFSLYGNLVTARILLSWFPGIQGNPIVRPVIQVCDPFLNAFRGIIPPIGGIDLSPVLALITLQVLGNATTTLGAELPPARSASRSPRGIRFDLNQMAMNVRQRMMVRNSRKW</sequence>
<dbReference type="PANTHER" id="PTHR33219">
    <property type="entry name" value="YLMG HOMOLOG PROTEIN 2, CHLOROPLASTIC"/>
    <property type="match status" value="1"/>
</dbReference>
<dbReference type="Proteomes" id="UP000324585">
    <property type="component" value="Unassembled WGS sequence"/>
</dbReference>
<keyword evidence="2" id="KW-1185">Reference proteome</keyword>
<dbReference type="AlphaFoldDB" id="A0A5J4YWZ1"/>
<comment type="caution">
    <text evidence="1">The sequence shown here is derived from an EMBL/GenBank/DDBJ whole genome shotgun (WGS) entry which is preliminary data.</text>
</comment>
<protein>
    <submittedName>
        <fullName evidence="1">YlmG-like protein 2, chloroplastic</fullName>
    </submittedName>
</protein>
<gene>
    <name evidence="1" type="ORF">FVE85_1379</name>
</gene>
<dbReference type="PANTHER" id="PTHR33219:SF14">
    <property type="entry name" value="PROTEIN COFACTOR ASSEMBLY OF COMPLEX C SUBUNIT B CCB3, CHLOROPLASTIC-RELATED"/>
    <property type="match status" value="1"/>
</dbReference>
<evidence type="ECO:0000313" key="1">
    <source>
        <dbReference type="EMBL" id="KAA8495224.1"/>
    </source>
</evidence>